<dbReference type="EMBL" id="CAEZTS010000234">
    <property type="protein sequence ID" value="CAB4595839.1"/>
    <property type="molecule type" value="Genomic_DNA"/>
</dbReference>
<protein>
    <submittedName>
        <fullName evidence="3">Unannotated protein</fullName>
    </submittedName>
</protein>
<accession>A0A6J6G7U6</accession>
<dbReference type="InterPro" id="IPR001647">
    <property type="entry name" value="HTH_TetR"/>
</dbReference>
<keyword evidence="1" id="KW-0238">DNA-binding</keyword>
<dbReference type="Gene3D" id="1.10.357.10">
    <property type="entry name" value="Tetracycline Repressor, domain 2"/>
    <property type="match status" value="1"/>
</dbReference>
<evidence type="ECO:0000313" key="3">
    <source>
        <dbReference type="EMBL" id="CAB4595839.1"/>
    </source>
</evidence>
<dbReference type="AlphaFoldDB" id="A0A6J6G7U6"/>
<dbReference type="SUPFAM" id="SSF46689">
    <property type="entry name" value="Homeodomain-like"/>
    <property type="match status" value="1"/>
</dbReference>
<proteinExistence type="predicted"/>
<gene>
    <name evidence="3" type="ORF">UFOPK1722_01889</name>
</gene>
<sequence length="185" mass="20602">MANPRSQPTPRSEGMSNIVEATIRLLRTTPAADITLRDIARESGHGHRLIVEWFGGKGGLFATVVTKVFEELASSGDLFYSDIATRPEVRAAVHLQNYMRVLHPDLVEQARTNFVGDILKERLRALRGLSEEQADIAVRRIQAHTMGLAIMAEFHNLPDDVVIQMTKDEVKSSMGFDLPDNPNRA</sequence>
<feature type="domain" description="HTH tetR-type" evidence="2">
    <location>
        <begin position="12"/>
        <end position="72"/>
    </location>
</feature>
<dbReference type="InterPro" id="IPR009057">
    <property type="entry name" value="Homeodomain-like_sf"/>
</dbReference>
<evidence type="ECO:0000259" key="2">
    <source>
        <dbReference type="PROSITE" id="PS50977"/>
    </source>
</evidence>
<reference evidence="3" key="1">
    <citation type="submission" date="2020-05" db="EMBL/GenBank/DDBJ databases">
        <authorList>
            <person name="Chiriac C."/>
            <person name="Salcher M."/>
            <person name="Ghai R."/>
            <person name="Kavagutti S V."/>
        </authorList>
    </citation>
    <scope>NUCLEOTIDE SEQUENCE</scope>
</reference>
<dbReference type="GO" id="GO:0003677">
    <property type="term" value="F:DNA binding"/>
    <property type="evidence" value="ECO:0007669"/>
    <property type="project" value="UniProtKB-KW"/>
</dbReference>
<dbReference type="PROSITE" id="PS50977">
    <property type="entry name" value="HTH_TETR_2"/>
    <property type="match status" value="1"/>
</dbReference>
<organism evidence="3">
    <name type="scientific">freshwater metagenome</name>
    <dbReference type="NCBI Taxonomy" id="449393"/>
    <lineage>
        <taxon>unclassified sequences</taxon>
        <taxon>metagenomes</taxon>
        <taxon>ecological metagenomes</taxon>
    </lineage>
</organism>
<name>A0A6J6G7U6_9ZZZZ</name>
<evidence type="ECO:0000256" key="1">
    <source>
        <dbReference type="ARBA" id="ARBA00023125"/>
    </source>
</evidence>